<accession>A0A147IUR9</accession>
<name>A0A147IUR9_9SPHN</name>
<evidence type="ECO:0000256" key="4">
    <source>
        <dbReference type="ARBA" id="ARBA00022989"/>
    </source>
</evidence>
<comment type="subcellular location">
    <subcellularLocation>
        <location evidence="1">Membrane</location>
        <topology evidence="1">Multi-pass membrane protein</topology>
    </subcellularLocation>
</comment>
<organism evidence="7 8">
    <name type="scientific">Sphingomonas yabuuchiae</name>
    <dbReference type="NCBI Taxonomy" id="172044"/>
    <lineage>
        <taxon>Bacteria</taxon>
        <taxon>Pseudomonadati</taxon>
        <taxon>Pseudomonadota</taxon>
        <taxon>Alphaproteobacteria</taxon>
        <taxon>Sphingomonadales</taxon>
        <taxon>Sphingomonadaceae</taxon>
        <taxon>Sphingomonas</taxon>
    </lineage>
</organism>
<feature type="transmembrane region" description="Helical" evidence="6">
    <location>
        <begin position="76"/>
        <end position="94"/>
    </location>
</feature>
<dbReference type="GO" id="GO:0030255">
    <property type="term" value="P:protein secretion by the type IV secretion system"/>
    <property type="evidence" value="ECO:0007669"/>
    <property type="project" value="InterPro"/>
</dbReference>
<feature type="transmembrane region" description="Helical" evidence="6">
    <location>
        <begin position="188"/>
        <end position="212"/>
    </location>
</feature>
<feature type="transmembrane region" description="Helical" evidence="6">
    <location>
        <begin position="265"/>
        <end position="292"/>
    </location>
</feature>
<feature type="transmembrane region" description="Helical" evidence="6">
    <location>
        <begin position="44"/>
        <end position="64"/>
    </location>
</feature>
<keyword evidence="3 6" id="KW-0812">Transmembrane</keyword>
<evidence type="ECO:0000256" key="5">
    <source>
        <dbReference type="ARBA" id="ARBA00023136"/>
    </source>
</evidence>
<dbReference type="PATRIC" id="fig|172044.3.peg.1335"/>
<proteinExistence type="inferred from homology"/>
<dbReference type="EMBL" id="LDTF01000031">
    <property type="protein sequence ID" value="KTT99107.1"/>
    <property type="molecule type" value="Genomic_DNA"/>
</dbReference>
<reference evidence="7 8" key="1">
    <citation type="journal article" date="2016" name="Front. Microbiol.">
        <title>Genomic Resource of Rice Seed Associated Bacteria.</title>
        <authorList>
            <person name="Midha S."/>
            <person name="Bansal K."/>
            <person name="Sharma S."/>
            <person name="Kumar N."/>
            <person name="Patil P.P."/>
            <person name="Chaudhry V."/>
            <person name="Patil P.B."/>
        </authorList>
    </citation>
    <scope>NUCLEOTIDE SEQUENCE [LARGE SCALE GENOMIC DNA]</scope>
    <source>
        <strain evidence="7 8">NS355</strain>
    </source>
</reference>
<evidence type="ECO:0000256" key="1">
    <source>
        <dbReference type="ARBA" id="ARBA00004141"/>
    </source>
</evidence>
<keyword evidence="4 6" id="KW-1133">Transmembrane helix</keyword>
<evidence type="ECO:0000313" key="8">
    <source>
        <dbReference type="Proteomes" id="UP000073923"/>
    </source>
</evidence>
<protein>
    <recommendedName>
        <fullName evidence="9">Conjugal transfer protein TrbL</fullName>
    </recommendedName>
</protein>
<comment type="similarity">
    <text evidence="2">Belongs to the TrbL/VirB6 family.</text>
</comment>
<dbReference type="AlphaFoldDB" id="A0A147IUR9"/>
<gene>
    <name evidence="7" type="ORF">NS355_07755</name>
</gene>
<evidence type="ECO:0000256" key="2">
    <source>
        <dbReference type="ARBA" id="ARBA00007802"/>
    </source>
</evidence>
<dbReference type="GO" id="GO:0016020">
    <property type="term" value="C:membrane"/>
    <property type="evidence" value="ECO:0007669"/>
    <property type="project" value="UniProtKB-SubCell"/>
</dbReference>
<comment type="caution">
    <text evidence="7">The sequence shown here is derived from an EMBL/GenBank/DDBJ whole genome shotgun (WGS) entry which is preliminary data.</text>
</comment>
<feature type="transmembrane region" description="Helical" evidence="6">
    <location>
        <begin position="224"/>
        <end position="245"/>
    </location>
</feature>
<keyword evidence="5 6" id="KW-0472">Membrane</keyword>
<evidence type="ECO:0000256" key="3">
    <source>
        <dbReference type="ARBA" id="ARBA00022692"/>
    </source>
</evidence>
<evidence type="ECO:0000313" key="7">
    <source>
        <dbReference type="EMBL" id="KTT99107.1"/>
    </source>
</evidence>
<evidence type="ECO:0000256" key="6">
    <source>
        <dbReference type="SAM" id="Phobius"/>
    </source>
</evidence>
<dbReference type="Proteomes" id="UP000073923">
    <property type="component" value="Unassembled WGS sequence"/>
</dbReference>
<dbReference type="InterPro" id="IPR007688">
    <property type="entry name" value="Conjugal_tfr_TrbL/VirB6"/>
</dbReference>
<sequence>MAIGCAISPAPDSFASSLLGYLDCQAVTLGAQGFQALAAPGSSVSLLLAALLTIFVALIGYRMLFGETPGVREGVLSIAKIGIVLAFATSWPAYRTVVFDVVLRSPAELAGEIGRPAGLPGATGGLAARMDEVDRSLRILAIYGVGVPTREQVEQANGVAPPLFANFDVFALGAARVAFLIGSLGAFALVRLVAGLLLALGPLFIAFLLFPVTRGLTEGWVRGLLTATLGAAAAAIVLGIELALLQPWLTDLVTQRASRIAIPGIPVALLATTMIFALTTAGVLAVIAKIAFTVRFPALAWRTFEPAPASAGDANKMIRDVSTPGPANMVSRSRAMAIADSVAASQRREENGASSGISRAHLVGGSLQKATNTSEVVTRPLGQSFRRRVQGRVSGSVVRRNTGS</sequence>
<dbReference type="Pfam" id="PF04610">
    <property type="entry name" value="TrbL"/>
    <property type="match status" value="1"/>
</dbReference>
<evidence type="ECO:0008006" key="9">
    <source>
        <dbReference type="Google" id="ProtNLM"/>
    </source>
</evidence>